<accession>A0A016VDH4</accession>
<dbReference type="OrthoDB" id="10265800at2759"/>
<proteinExistence type="predicted"/>
<keyword evidence="2" id="KW-1185">Reference proteome</keyword>
<dbReference type="EMBL" id="JARK01001349">
    <property type="protein sequence ID" value="EYC24803.1"/>
    <property type="molecule type" value="Genomic_DNA"/>
</dbReference>
<dbReference type="CDD" id="cd01824">
    <property type="entry name" value="Phospholipase_B_like"/>
    <property type="match status" value="1"/>
</dbReference>
<dbReference type="InterPro" id="IPR035547">
    <property type="entry name" value="Phospholipase_B"/>
</dbReference>
<name>A0A016VDH4_9BILA</name>
<protein>
    <recommendedName>
        <fullName evidence="3">GDSL-like protein</fullName>
    </recommendedName>
</protein>
<dbReference type="Proteomes" id="UP000024635">
    <property type="component" value="Unassembled WGS sequence"/>
</dbReference>
<dbReference type="PANTHER" id="PTHR21325:SF44">
    <property type="entry name" value="TRIACYLGLYCEROL LIPASE"/>
    <property type="match status" value="1"/>
</dbReference>
<dbReference type="InterPro" id="IPR001087">
    <property type="entry name" value="GDSL"/>
</dbReference>
<dbReference type="InterPro" id="IPR038885">
    <property type="entry name" value="PLB1"/>
</dbReference>
<comment type="caution">
    <text evidence="1">The sequence shown here is derived from an EMBL/GenBank/DDBJ whole genome shotgun (WGS) entry which is preliminary data.</text>
</comment>
<evidence type="ECO:0008006" key="3">
    <source>
        <dbReference type="Google" id="ProtNLM"/>
    </source>
</evidence>
<sequence>MATFASVSTAVSPQIGRFFLCSGYYCDCLAAGHTENDSLRNYELSDIGVPGYKCDAELMEPSKTVPTNVNSVRPADIKVVMALGDSLTAANGAGAEDPLAVVLQYRGLAFQAGGDKSLDEHATIPNILKKYNPKLFGYSIGIGSPNVWDISYLNVAMPGAVASDLPGQARQLVGLLQTHPESVNMKHDWKLLNIFIGGNDMCGYCRHPSYAPNICVQHIKEAIQIIYDNVPRVIVSLTTMLHLEVLRQTDKGHAFCVNLHKDECGCESNTTFTDADIAKACVDYANGELALGTSGVFDKDDFTLTVQPFFRDITDPPMKNGKIDMEFFAPDCFHFSQYGHALVTTWLWKNLLEPVGSKTTKGSISEPALPLACPDPNCPFIRTNKNSQDCSKFITPA</sequence>
<dbReference type="Gene3D" id="3.40.50.1110">
    <property type="entry name" value="SGNH hydrolase"/>
    <property type="match status" value="1"/>
</dbReference>
<dbReference type="PANTHER" id="PTHR21325">
    <property type="entry name" value="PHOSPHOLIPASE B, PLB1"/>
    <property type="match status" value="1"/>
</dbReference>
<dbReference type="GO" id="GO:0004620">
    <property type="term" value="F:phospholipase activity"/>
    <property type="evidence" value="ECO:0007669"/>
    <property type="project" value="InterPro"/>
</dbReference>
<gene>
    <name evidence="1" type="primary">Acey_s0013.g2115</name>
    <name evidence="1" type="ORF">Y032_0013g2115</name>
</gene>
<dbReference type="STRING" id="53326.A0A016VDH4"/>
<dbReference type="AlphaFoldDB" id="A0A016VDH4"/>
<dbReference type="FunFam" id="3.40.50.1110:FF:000017">
    <property type="entry name" value="Protein CBG05119"/>
    <property type="match status" value="1"/>
</dbReference>
<organism evidence="1 2">
    <name type="scientific">Ancylostoma ceylanicum</name>
    <dbReference type="NCBI Taxonomy" id="53326"/>
    <lineage>
        <taxon>Eukaryota</taxon>
        <taxon>Metazoa</taxon>
        <taxon>Ecdysozoa</taxon>
        <taxon>Nematoda</taxon>
        <taxon>Chromadorea</taxon>
        <taxon>Rhabditida</taxon>
        <taxon>Rhabditina</taxon>
        <taxon>Rhabditomorpha</taxon>
        <taxon>Strongyloidea</taxon>
        <taxon>Ancylostomatidae</taxon>
        <taxon>Ancylostomatinae</taxon>
        <taxon>Ancylostoma</taxon>
    </lineage>
</organism>
<evidence type="ECO:0000313" key="1">
    <source>
        <dbReference type="EMBL" id="EYC24803.1"/>
    </source>
</evidence>
<dbReference type="Pfam" id="PF00657">
    <property type="entry name" value="Lipase_GDSL"/>
    <property type="match status" value="1"/>
</dbReference>
<dbReference type="SUPFAM" id="SSF52266">
    <property type="entry name" value="SGNH hydrolase"/>
    <property type="match status" value="1"/>
</dbReference>
<reference evidence="2" key="1">
    <citation type="journal article" date="2015" name="Nat. Genet.">
        <title>The genome and transcriptome of the zoonotic hookworm Ancylostoma ceylanicum identify infection-specific gene families.</title>
        <authorList>
            <person name="Schwarz E.M."/>
            <person name="Hu Y."/>
            <person name="Antoshechkin I."/>
            <person name="Miller M.M."/>
            <person name="Sternberg P.W."/>
            <person name="Aroian R.V."/>
        </authorList>
    </citation>
    <scope>NUCLEOTIDE SEQUENCE</scope>
    <source>
        <strain evidence="2">HY135</strain>
    </source>
</reference>
<evidence type="ECO:0000313" key="2">
    <source>
        <dbReference type="Proteomes" id="UP000024635"/>
    </source>
</evidence>
<dbReference type="InterPro" id="IPR036514">
    <property type="entry name" value="SGNH_hydro_sf"/>
</dbReference>
<dbReference type="GO" id="GO:0006644">
    <property type="term" value="P:phospholipid metabolic process"/>
    <property type="evidence" value="ECO:0007669"/>
    <property type="project" value="TreeGrafter"/>
</dbReference>